<protein>
    <submittedName>
        <fullName evidence="2">Uncharacterized protein</fullName>
    </submittedName>
</protein>
<reference evidence="2" key="1">
    <citation type="submission" date="2020-02" db="EMBL/GenBank/DDBJ databases">
        <authorList>
            <person name="Meier V. D."/>
        </authorList>
    </citation>
    <scope>NUCLEOTIDE SEQUENCE</scope>
    <source>
        <strain evidence="2">AVDCRST_MAG53</strain>
    </source>
</reference>
<dbReference type="EMBL" id="CADCVR010000008">
    <property type="protein sequence ID" value="CAA9474838.1"/>
    <property type="molecule type" value="Genomic_DNA"/>
</dbReference>
<gene>
    <name evidence="2" type="ORF">AVDCRST_MAG53-192</name>
</gene>
<organism evidence="2">
    <name type="scientific">uncultured Solirubrobacteraceae bacterium</name>
    <dbReference type="NCBI Taxonomy" id="1162706"/>
    <lineage>
        <taxon>Bacteria</taxon>
        <taxon>Bacillati</taxon>
        <taxon>Actinomycetota</taxon>
        <taxon>Thermoleophilia</taxon>
        <taxon>Solirubrobacterales</taxon>
        <taxon>Solirubrobacteraceae</taxon>
        <taxon>environmental samples</taxon>
    </lineage>
</organism>
<feature type="region of interest" description="Disordered" evidence="1">
    <location>
        <begin position="1"/>
        <end position="27"/>
    </location>
</feature>
<accession>A0A6J4RMP8</accession>
<evidence type="ECO:0000256" key="1">
    <source>
        <dbReference type="SAM" id="MobiDB-lite"/>
    </source>
</evidence>
<sequence>MTDSGEQRSFAPAQGEVALDGDVAPPCRPRVLRRRCAATRSRGDGLKALRHG</sequence>
<proteinExistence type="predicted"/>
<dbReference type="AlphaFoldDB" id="A0A6J4RMP8"/>
<name>A0A6J4RMP8_9ACTN</name>
<evidence type="ECO:0000313" key="2">
    <source>
        <dbReference type="EMBL" id="CAA9474838.1"/>
    </source>
</evidence>